<evidence type="ECO:0000313" key="2">
    <source>
        <dbReference type="EnsemblPlants" id="Pp3c23_9800V3.1"/>
    </source>
</evidence>
<evidence type="ECO:0000313" key="1">
    <source>
        <dbReference type="EMBL" id="PNR29153.1"/>
    </source>
</evidence>
<dbReference type="Gramene" id="Pp3c23_9800V3.1">
    <property type="protein sequence ID" value="Pp3c23_9800V3.1"/>
    <property type="gene ID" value="Pp3c23_9800"/>
</dbReference>
<protein>
    <submittedName>
        <fullName evidence="1 2">Uncharacterized protein</fullName>
    </submittedName>
</protein>
<dbReference type="EMBL" id="ABEU02000023">
    <property type="protein sequence ID" value="PNR29153.1"/>
    <property type="molecule type" value="Genomic_DNA"/>
</dbReference>
<sequence>MLFRLALRISAGIADLEIVLYGFRIEAATLGQRKGDEASQARRLGSIATRCFVTGTNACHRTPGVESGIKDAAKKYRFDSAFRLFKVFIYPCFSHRLVKWGPLCGSPAMALRYMRSVLLFF</sequence>
<evidence type="ECO:0000313" key="3">
    <source>
        <dbReference type="Proteomes" id="UP000006727"/>
    </source>
</evidence>
<name>A0A2K1IIP5_PHYPA</name>
<organism evidence="1">
    <name type="scientific">Physcomitrium patens</name>
    <name type="common">Spreading-leaved earth moss</name>
    <name type="synonym">Physcomitrella patens</name>
    <dbReference type="NCBI Taxonomy" id="3218"/>
    <lineage>
        <taxon>Eukaryota</taxon>
        <taxon>Viridiplantae</taxon>
        <taxon>Streptophyta</taxon>
        <taxon>Embryophyta</taxon>
        <taxon>Bryophyta</taxon>
        <taxon>Bryophytina</taxon>
        <taxon>Bryopsida</taxon>
        <taxon>Funariidae</taxon>
        <taxon>Funariales</taxon>
        <taxon>Funariaceae</taxon>
        <taxon>Physcomitrium</taxon>
    </lineage>
</organism>
<dbReference type="InParanoid" id="A0A2K1IIP5"/>
<accession>A0A2K1IIP5</accession>
<dbReference type="EnsemblPlants" id="Pp3c23_9800V3.1">
    <property type="protein sequence ID" value="Pp3c23_9800V3.1"/>
    <property type="gene ID" value="Pp3c23_9800"/>
</dbReference>
<dbReference type="Proteomes" id="UP000006727">
    <property type="component" value="Chromosome 23"/>
</dbReference>
<proteinExistence type="predicted"/>
<dbReference type="PaxDb" id="3218-PP1S10_56V6.1"/>
<gene>
    <name evidence="1" type="ORF">PHYPA_027845</name>
</gene>
<reference evidence="1 3" key="2">
    <citation type="journal article" date="2018" name="Plant J.">
        <title>The Physcomitrella patens chromosome-scale assembly reveals moss genome structure and evolution.</title>
        <authorList>
            <person name="Lang D."/>
            <person name="Ullrich K.K."/>
            <person name="Murat F."/>
            <person name="Fuchs J."/>
            <person name="Jenkins J."/>
            <person name="Haas F.B."/>
            <person name="Piednoel M."/>
            <person name="Gundlach H."/>
            <person name="Van Bel M."/>
            <person name="Meyberg R."/>
            <person name="Vives C."/>
            <person name="Morata J."/>
            <person name="Symeonidi A."/>
            <person name="Hiss M."/>
            <person name="Muchero W."/>
            <person name="Kamisugi Y."/>
            <person name="Saleh O."/>
            <person name="Blanc G."/>
            <person name="Decker E.L."/>
            <person name="van Gessel N."/>
            <person name="Grimwood J."/>
            <person name="Hayes R.D."/>
            <person name="Graham S.W."/>
            <person name="Gunter L.E."/>
            <person name="McDaniel S.F."/>
            <person name="Hoernstein S.N.W."/>
            <person name="Larsson A."/>
            <person name="Li F.W."/>
            <person name="Perroud P.F."/>
            <person name="Phillips J."/>
            <person name="Ranjan P."/>
            <person name="Rokshar D.S."/>
            <person name="Rothfels C.J."/>
            <person name="Schneider L."/>
            <person name="Shu S."/>
            <person name="Stevenson D.W."/>
            <person name="Thummler F."/>
            <person name="Tillich M."/>
            <person name="Villarreal Aguilar J.C."/>
            <person name="Widiez T."/>
            <person name="Wong G.K."/>
            <person name="Wymore A."/>
            <person name="Zhang Y."/>
            <person name="Zimmer A.D."/>
            <person name="Quatrano R.S."/>
            <person name="Mayer K.F.X."/>
            <person name="Goodstein D."/>
            <person name="Casacuberta J.M."/>
            <person name="Vandepoele K."/>
            <person name="Reski R."/>
            <person name="Cuming A.C."/>
            <person name="Tuskan G.A."/>
            <person name="Maumus F."/>
            <person name="Salse J."/>
            <person name="Schmutz J."/>
            <person name="Rensing S.A."/>
        </authorList>
    </citation>
    <scope>NUCLEOTIDE SEQUENCE [LARGE SCALE GENOMIC DNA]</scope>
    <source>
        <strain evidence="2 3">cv. Gransden 2004</strain>
    </source>
</reference>
<dbReference type="Gramene" id="Pp3c23_9800V3.3">
    <property type="protein sequence ID" value="Pp3c23_9800V3.3"/>
    <property type="gene ID" value="Pp3c23_9800"/>
</dbReference>
<reference evidence="1 3" key="1">
    <citation type="journal article" date="2008" name="Science">
        <title>The Physcomitrella genome reveals evolutionary insights into the conquest of land by plants.</title>
        <authorList>
            <person name="Rensing S."/>
            <person name="Lang D."/>
            <person name="Zimmer A."/>
            <person name="Terry A."/>
            <person name="Salamov A."/>
            <person name="Shapiro H."/>
            <person name="Nishiyama T."/>
            <person name="Perroud P.-F."/>
            <person name="Lindquist E."/>
            <person name="Kamisugi Y."/>
            <person name="Tanahashi T."/>
            <person name="Sakakibara K."/>
            <person name="Fujita T."/>
            <person name="Oishi K."/>
            <person name="Shin-I T."/>
            <person name="Kuroki Y."/>
            <person name="Toyoda A."/>
            <person name="Suzuki Y."/>
            <person name="Hashimoto A."/>
            <person name="Yamaguchi K."/>
            <person name="Sugano A."/>
            <person name="Kohara Y."/>
            <person name="Fujiyama A."/>
            <person name="Anterola A."/>
            <person name="Aoki S."/>
            <person name="Ashton N."/>
            <person name="Barbazuk W.B."/>
            <person name="Barker E."/>
            <person name="Bennetzen J."/>
            <person name="Bezanilla M."/>
            <person name="Blankenship R."/>
            <person name="Cho S.H."/>
            <person name="Dutcher S."/>
            <person name="Estelle M."/>
            <person name="Fawcett J.A."/>
            <person name="Gundlach H."/>
            <person name="Hanada K."/>
            <person name="Heyl A."/>
            <person name="Hicks K.A."/>
            <person name="Hugh J."/>
            <person name="Lohr M."/>
            <person name="Mayer K."/>
            <person name="Melkozernov A."/>
            <person name="Murata T."/>
            <person name="Nelson D."/>
            <person name="Pils B."/>
            <person name="Prigge M."/>
            <person name="Reiss B."/>
            <person name="Renner T."/>
            <person name="Rombauts S."/>
            <person name="Rushton P."/>
            <person name="Sanderfoot A."/>
            <person name="Schween G."/>
            <person name="Shiu S.-H."/>
            <person name="Stueber K."/>
            <person name="Theodoulou F.L."/>
            <person name="Tu H."/>
            <person name="Van de Peer Y."/>
            <person name="Verrier P.J."/>
            <person name="Waters E."/>
            <person name="Wood A."/>
            <person name="Yang L."/>
            <person name="Cove D."/>
            <person name="Cuming A."/>
            <person name="Hasebe M."/>
            <person name="Lucas S."/>
            <person name="Mishler D.B."/>
            <person name="Reski R."/>
            <person name="Grigoriev I."/>
            <person name="Quatrano R.S."/>
            <person name="Boore J.L."/>
        </authorList>
    </citation>
    <scope>NUCLEOTIDE SEQUENCE [LARGE SCALE GENOMIC DNA]</scope>
    <source>
        <strain evidence="2 3">cv. Gransden 2004</strain>
    </source>
</reference>
<keyword evidence="3" id="KW-1185">Reference proteome</keyword>
<dbReference type="EnsemblPlants" id="Pp3c23_9800V3.3">
    <property type="protein sequence ID" value="Pp3c23_9800V3.3"/>
    <property type="gene ID" value="Pp3c23_9800"/>
</dbReference>
<dbReference type="AlphaFoldDB" id="A0A2K1IIP5"/>
<reference evidence="2" key="3">
    <citation type="submission" date="2020-12" db="UniProtKB">
        <authorList>
            <consortium name="EnsemblPlants"/>
        </authorList>
    </citation>
    <scope>IDENTIFICATION</scope>
</reference>